<feature type="domain" description="DUF4143" evidence="2">
    <location>
        <begin position="175"/>
        <end position="334"/>
    </location>
</feature>
<dbReference type="Proteomes" id="UP000484885">
    <property type="component" value="Unassembled WGS sequence"/>
</dbReference>
<dbReference type="PANTHER" id="PTHR43566:SF2">
    <property type="entry name" value="DUF4143 DOMAIN-CONTAINING PROTEIN"/>
    <property type="match status" value="1"/>
</dbReference>
<dbReference type="EMBL" id="JAAGSC010000039">
    <property type="protein sequence ID" value="NDY95318.1"/>
    <property type="molecule type" value="Genomic_DNA"/>
</dbReference>
<evidence type="ECO:0000313" key="3">
    <source>
        <dbReference type="EMBL" id="NDY95318.1"/>
    </source>
</evidence>
<dbReference type="InterPro" id="IPR025420">
    <property type="entry name" value="DUF4143"/>
</dbReference>
<keyword evidence="3" id="KW-0067">ATP-binding</keyword>
<sequence>MIPRQAESLVRQLLKGFPAVTITGPRQSGKTTLARQVFRNKPYRSLEDPDIRALALDDPRGFLSGLNEGAVLDEVQRAPELMSYLQSNVDEDGRMGRFVLTGSQQFGLMSGISQSLAGRSAFIELLPLSRTELAQSEKAPSTLNATLFSGGYPALYDRPVAPRHWFPAYVAAYIERDVRQLLNIQDLDNFQRFVRLCAGRSGQILNLSSLANDCGISHNTARAWISVLEASYVLCLLQPHHANFNKRLIKSPKLYFLDTGLLCWLLGIQAQEQLATHPLRGAIFETWIIAELRKAYLNRGERPLFYFWRDSHGNEIDLLIETATGLMPIEIKSGQTLNRDFFIALERWTALAGDLAQNPTLIYGGESQADRRGIRVLSWQQAETELGGEPPLSG</sequence>
<organism evidence="3 4">
    <name type="scientific">Wenzhouxiangella limi</name>
    <dbReference type="NCBI Taxonomy" id="2707351"/>
    <lineage>
        <taxon>Bacteria</taxon>
        <taxon>Pseudomonadati</taxon>
        <taxon>Pseudomonadota</taxon>
        <taxon>Gammaproteobacteria</taxon>
        <taxon>Chromatiales</taxon>
        <taxon>Wenzhouxiangellaceae</taxon>
        <taxon>Wenzhouxiangella</taxon>
    </lineage>
</organism>
<evidence type="ECO:0000259" key="1">
    <source>
        <dbReference type="Pfam" id="PF13173"/>
    </source>
</evidence>
<dbReference type="GO" id="GO:0005524">
    <property type="term" value="F:ATP binding"/>
    <property type="evidence" value="ECO:0007669"/>
    <property type="project" value="UniProtKB-KW"/>
</dbReference>
<accession>A0A845UXA9</accession>
<dbReference type="AlphaFoldDB" id="A0A845UXA9"/>
<evidence type="ECO:0000313" key="4">
    <source>
        <dbReference type="Proteomes" id="UP000484885"/>
    </source>
</evidence>
<keyword evidence="4" id="KW-1185">Reference proteome</keyword>
<protein>
    <submittedName>
        <fullName evidence="3">ATP-binding protein</fullName>
    </submittedName>
</protein>
<feature type="domain" description="AAA" evidence="1">
    <location>
        <begin position="18"/>
        <end position="133"/>
    </location>
</feature>
<keyword evidence="3" id="KW-0547">Nucleotide-binding</keyword>
<comment type="caution">
    <text evidence="3">The sequence shown here is derived from an EMBL/GenBank/DDBJ whole genome shotgun (WGS) entry which is preliminary data.</text>
</comment>
<dbReference type="Pfam" id="PF13173">
    <property type="entry name" value="AAA_14"/>
    <property type="match status" value="1"/>
</dbReference>
<gene>
    <name evidence="3" type="ORF">G3I74_06225</name>
</gene>
<proteinExistence type="predicted"/>
<name>A0A845UXA9_9GAMM</name>
<dbReference type="PANTHER" id="PTHR43566">
    <property type="entry name" value="CONSERVED PROTEIN"/>
    <property type="match status" value="1"/>
</dbReference>
<dbReference type="InterPro" id="IPR027417">
    <property type="entry name" value="P-loop_NTPase"/>
</dbReference>
<reference evidence="3 4" key="1">
    <citation type="submission" date="2020-02" db="EMBL/GenBank/DDBJ databases">
        <authorList>
            <person name="Zhang X.-Y."/>
        </authorList>
    </citation>
    <scope>NUCLEOTIDE SEQUENCE [LARGE SCALE GENOMIC DNA]</scope>
    <source>
        <strain evidence="3 4">C33</strain>
    </source>
</reference>
<dbReference type="SUPFAM" id="SSF52540">
    <property type="entry name" value="P-loop containing nucleoside triphosphate hydrolases"/>
    <property type="match status" value="1"/>
</dbReference>
<dbReference type="RefSeq" id="WP_164210887.1">
    <property type="nucleotide sequence ID" value="NZ_JAAGSC010000039.1"/>
</dbReference>
<evidence type="ECO:0000259" key="2">
    <source>
        <dbReference type="Pfam" id="PF13635"/>
    </source>
</evidence>
<dbReference type="Pfam" id="PF13635">
    <property type="entry name" value="DUF4143"/>
    <property type="match status" value="1"/>
</dbReference>
<dbReference type="InterPro" id="IPR041682">
    <property type="entry name" value="AAA_14"/>
</dbReference>